<dbReference type="AlphaFoldDB" id="A0AA88YUJ5"/>
<name>A0AA88YUJ5_PINIB</name>
<keyword evidence="2" id="KW-1185">Reference proteome</keyword>
<dbReference type="Proteomes" id="UP001186944">
    <property type="component" value="Unassembled WGS sequence"/>
</dbReference>
<reference evidence="1" key="1">
    <citation type="submission" date="2019-08" db="EMBL/GenBank/DDBJ databases">
        <title>The improved chromosome-level genome for the pearl oyster Pinctada fucata martensii using PacBio sequencing and Hi-C.</title>
        <authorList>
            <person name="Zheng Z."/>
        </authorList>
    </citation>
    <scope>NUCLEOTIDE SEQUENCE</scope>
    <source>
        <strain evidence="1">ZZ-2019</strain>
        <tissue evidence="1">Adductor muscle</tissue>
    </source>
</reference>
<gene>
    <name evidence="1" type="ORF">FSP39_007173</name>
</gene>
<evidence type="ECO:0008006" key="3">
    <source>
        <dbReference type="Google" id="ProtNLM"/>
    </source>
</evidence>
<dbReference type="SUPFAM" id="SSF46689">
    <property type="entry name" value="Homeodomain-like"/>
    <property type="match status" value="1"/>
</dbReference>
<organism evidence="1 2">
    <name type="scientific">Pinctada imbricata</name>
    <name type="common">Atlantic pearl-oyster</name>
    <name type="synonym">Pinctada martensii</name>
    <dbReference type="NCBI Taxonomy" id="66713"/>
    <lineage>
        <taxon>Eukaryota</taxon>
        <taxon>Metazoa</taxon>
        <taxon>Spiralia</taxon>
        <taxon>Lophotrochozoa</taxon>
        <taxon>Mollusca</taxon>
        <taxon>Bivalvia</taxon>
        <taxon>Autobranchia</taxon>
        <taxon>Pteriomorphia</taxon>
        <taxon>Pterioida</taxon>
        <taxon>Pterioidea</taxon>
        <taxon>Pteriidae</taxon>
        <taxon>Pinctada</taxon>
    </lineage>
</organism>
<dbReference type="EMBL" id="VSWD01000003">
    <property type="protein sequence ID" value="KAK3105855.1"/>
    <property type="molecule type" value="Genomic_DNA"/>
</dbReference>
<proteinExistence type="predicted"/>
<accession>A0AA88YUJ5</accession>
<evidence type="ECO:0000313" key="1">
    <source>
        <dbReference type="EMBL" id="KAK3105855.1"/>
    </source>
</evidence>
<protein>
    <recommendedName>
        <fullName evidence="3">Paired domain-containing protein</fullName>
    </recommendedName>
</protein>
<dbReference type="InterPro" id="IPR009057">
    <property type="entry name" value="Homeodomain-like_sf"/>
</dbReference>
<evidence type="ECO:0000313" key="2">
    <source>
        <dbReference type="Proteomes" id="UP001186944"/>
    </source>
</evidence>
<comment type="caution">
    <text evidence="1">The sequence shown here is derived from an EMBL/GenBank/DDBJ whole genome shotgun (WGS) entry which is preliminary data.</text>
</comment>
<sequence>MPRLNKEQRLRAVGMIEADRRHSDVASHFGVTRITILRLASRYKTTGSVNDRRRSGRPRVTTAAQDRYIYSDVTPT</sequence>